<dbReference type="Proteomes" id="UP000231358">
    <property type="component" value="Unassembled WGS sequence"/>
</dbReference>
<keyword evidence="2" id="KW-1185">Reference proteome</keyword>
<proteinExistence type="predicted"/>
<organism evidence="1 2">
    <name type="scientific">Aspergillus arachidicola</name>
    <dbReference type="NCBI Taxonomy" id="656916"/>
    <lineage>
        <taxon>Eukaryota</taxon>
        <taxon>Fungi</taxon>
        <taxon>Dikarya</taxon>
        <taxon>Ascomycota</taxon>
        <taxon>Pezizomycotina</taxon>
        <taxon>Eurotiomycetes</taxon>
        <taxon>Eurotiomycetidae</taxon>
        <taxon>Eurotiales</taxon>
        <taxon>Aspergillaceae</taxon>
        <taxon>Aspergillus</taxon>
        <taxon>Aspergillus subgen. Circumdati</taxon>
    </lineage>
</organism>
<evidence type="ECO:0000313" key="2">
    <source>
        <dbReference type="Proteomes" id="UP000231358"/>
    </source>
</evidence>
<protein>
    <submittedName>
        <fullName evidence="1">Uncharacterized protein</fullName>
    </submittedName>
</protein>
<dbReference type="EMBL" id="NEXV01000151">
    <property type="protein sequence ID" value="PIG87501.1"/>
    <property type="molecule type" value="Genomic_DNA"/>
</dbReference>
<comment type="caution">
    <text evidence="1">The sequence shown here is derived from an EMBL/GenBank/DDBJ whole genome shotgun (WGS) entry which is preliminary data.</text>
</comment>
<sequence>MGQESSLSSSIAYPSLLYDFCPCREKGLKMSTTRYMDPIPEGVCVFTTLDEAAKIQKANPYAIFYPENNGHYAKDSDGTVVAVASDEMCEEMDRRNAELEAKIAACEKLTDEYAVYYAAITRFDILLQGATVLDTRNDFLEFTASHPDINFETAKGGYTINEPNGRILAYVGDDLGKEMTERMKPLKLFEKLLAERGVSEKDISNIFEIVRGWSNPICVYPGVLGK</sequence>
<accession>A0A2G7G5Z5</accession>
<name>A0A2G7G5Z5_9EURO</name>
<dbReference type="AlphaFoldDB" id="A0A2G7G5Z5"/>
<reference evidence="1 2" key="1">
    <citation type="submission" date="2017-05" db="EMBL/GenBank/DDBJ databases">
        <title>Genome sequence for an aflatoxigenic pathogen of Argentinian peanut, Aspergillus arachidicola.</title>
        <authorList>
            <person name="Moore G."/>
            <person name="Beltz S.B."/>
            <person name="Mack B.M."/>
        </authorList>
    </citation>
    <scope>NUCLEOTIDE SEQUENCE [LARGE SCALE GENOMIC DNA]</scope>
    <source>
        <strain evidence="1 2">CBS 117610</strain>
    </source>
</reference>
<evidence type="ECO:0000313" key="1">
    <source>
        <dbReference type="EMBL" id="PIG87501.1"/>
    </source>
</evidence>
<gene>
    <name evidence="1" type="ORF">AARAC_003883</name>
</gene>